<comment type="caution">
    <text evidence="3">The sequence shown here is derived from an EMBL/GenBank/DDBJ whole genome shotgun (WGS) entry which is preliminary data.</text>
</comment>
<dbReference type="Proteomes" id="UP000676565">
    <property type="component" value="Unassembled WGS sequence"/>
</dbReference>
<evidence type="ECO:0000313" key="3">
    <source>
        <dbReference type="EMBL" id="MBP3958356.1"/>
    </source>
</evidence>
<protein>
    <submittedName>
        <fullName evidence="3">Phage terminase large subunit</fullName>
    </submittedName>
</protein>
<dbReference type="EMBL" id="JAGKQQ010000001">
    <property type="protein sequence ID" value="MBP3958356.1"/>
    <property type="molecule type" value="Genomic_DNA"/>
</dbReference>
<evidence type="ECO:0000259" key="2">
    <source>
        <dbReference type="Pfam" id="PF17289"/>
    </source>
</evidence>
<evidence type="ECO:0000313" key="4">
    <source>
        <dbReference type="Proteomes" id="UP000676565"/>
    </source>
</evidence>
<sequence>MAETSGIKPQPGPQEVFLASPADLAIYGGAAGGGKSFALLLEATRHINNPKFGAVIFRRNSTDILKEGALWDESQPLYGAVGGVPREGKLDWSFPSGAAISFSHLEHENTVYAWQGSQIPLIAFDELTHFTKKQFWYMFSRNRSTCGIRPYVRASCNPDPDSFVAGLVAWYIDPETGYALPERSGVIRYFVRQGEDIIWADHPQELLDRYTDLTRHDVKSFTFVASSVFDNQILLDKDPGYLGNLKAQDVVNKERLLRGNWKIRPAAGLLFNRSNFPLVDAAPAEARRVRSWDLAATTTEEGVDPDWTVGLRLSRDAHGTFYVEHVERFRGDPNTVESKIMNIAANDGRGVHIHLPQDPGQAGKSQAKYLINKLAGYNVTAERETGDKVTRASPASAQAGAGNIRVVRGAWNEAFFTELESFPSPNTHDDQVDGLSGAFNALIGPNAQPNIRSL</sequence>
<keyword evidence="4" id="KW-1185">Reference proteome</keyword>
<keyword evidence="1" id="KW-1188">Viral release from host cell</keyword>
<dbReference type="RefSeq" id="WP_210658261.1">
    <property type="nucleotide sequence ID" value="NZ_JAGKQQ010000001.1"/>
</dbReference>
<dbReference type="InterPro" id="IPR035421">
    <property type="entry name" value="Terminase_6C"/>
</dbReference>
<dbReference type="Gene3D" id="3.40.50.300">
    <property type="entry name" value="P-loop containing nucleotide triphosphate hydrolases"/>
    <property type="match status" value="1"/>
</dbReference>
<dbReference type="NCBIfam" id="TIGR01630">
    <property type="entry name" value="psiM2_ORF9"/>
    <property type="match status" value="1"/>
</dbReference>
<name>A0ABS5BX89_9BACT</name>
<dbReference type="InterPro" id="IPR006517">
    <property type="entry name" value="Phage_terminase_lsu-like_C"/>
</dbReference>
<accession>A0ABS5BX89</accession>
<reference evidence="3 4" key="1">
    <citation type="submission" date="2021-04" db="EMBL/GenBank/DDBJ databases">
        <authorList>
            <person name="Ivanova A."/>
        </authorList>
    </citation>
    <scope>NUCLEOTIDE SEQUENCE [LARGE SCALE GENOMIC DNA]</scope>
    <source>
        <strain evidence="3 4">G18</strain>
    </source>
</reference>
<feature type="domain" description="Terminase large subunit gp17-like C-terminal" evidence="2">
    <location>
        <begin position="291"/>
        <end position="441"/>
    </location>
</feature>
<proteinExistence type="predicted"/>
<dbReference type="Pfam" id="PF17289">
    <property type="entry name" value="Terminase_6C"/>
    <property type="match status" value="1"/>
</dbReference>
<dbReference type="InterPro" id="IPR027417">
    <property type="entry name" value="P-loop_NTPase"/>
</dbReference>
<evidence type="ECO:0000256" key="1">
    <source>
        <dbReference type="ARBA" id="ARBA00022612"/>
    </source>
</evidence>
<gene>
    <name evidence="3" type="primary">terL</name>
    <name evidence="3" type="ORF">J8F10_24165</name>
</gene>
<dbReference type="Pfam" id="PF03237">
    <property type="entry name" value="Terminase_6N"/>
    <property type="match status" value="1"/>
</dbReference>
<organism evidence="3 4">
    <name type="scientific">Gemmata palustris</name>
    <dbReference type="NCBI Taxonomy" id="2822762"/>
    <lineage>
        <taxon>Bacteria</taxon>
        <taxon>Pseudomonadati</taxon>
        <taxon>Planctomycetota</taxon>
        <taxon>Planctomycetia</taxon>
        <taxon>Gemmatales</taxon>
        <taxon>Gemmataceae</taxon>
        <taxon>Gemmata</taxon>
    </lineage>
</organism>